<accession>A0A5E7UJG7</accession>
<gene>
    <name evidence="1" type="ORF">PS928_03599</name>
</gene>
<name>A0A5E7UJG7_PSEFL</name>
<protein>
    <submittedName>
        <fullName evidence="1">Uncharacterized protein</fullName>
    </submittedName>
</protein>
<dbReference type="Proteomes" id="UP000381378">
    <property type="component" value="Unassembled WGS sequence"/>
</dbReference>
<evidence type="ECO:0000313" key="1">
    <source>
        <dbReference type="EMBL" id="VVQ10246.1"/>
    </source>
</evidence>
<proteinExistence type="predicted"/>
<sequence>MISRFVVVPAVPTETDSMRKGSRFYCPTAPVGFNLYDNHGKLRLTTTYQAREEAESECQRVNLEGYEATI</sequence>
<reference evidence="1 2" key="1">
    <citation type="submission" date="2019-09" db="EMBL/GenBank/DDBJ databases">
        <authorList>
            <person name="Chandra G."/>
            <person name="Truman W A."/>
        </authorList>
    </citation>
    <scope>NUCLEOTIDE SEQUENCE [LARGE SCALE GENOMIC DNA]</scope>
    <source>
        <strain evidence="1">PS928</strain>
    </source>
</reference>
<dbReference type="AlphaFoldDB" id="A0A5E7UJG7"/>
<evidence type="ECO:0000313" key="2">
    <source>
        <dbReference type="Proteomes" id="UP000381378"/>
    </source>
</evidence>
<organism evidence="1 2">
    <name type="scientific">Pseudomonas fluorescens</name>
    <dbReference type="NCBI Taxonomy" id="294"/>
    <lineage>
        <taxon>Bacteria</taxon>
        <taxon>Pseudomonadati</taxon>
        <taxon>Pseudomonadota</taxon>
        <taxon>Gammaproteobacteria</taxon>
        <taxon>Pseudomonadales</taxon>
        <taxon>Pseudomonadaceae</taxon>
        <taxon>Pseudomonas</taxon>
    </lineage>
</organism>
<dbReference type="EMBL" id="CABVJF010000013">
    <property type="protein sequence ID" value="VVQ10246.1"/>
    <property type="molecule type" value="Genomic_DNA"/>
</dbReference>
<dbReference type="OrthoDB" id="6925137at2"/>